<sequence length="1231" mass="134041">MRVRRGTDVGWGRGVGVGGIERCSCSSRKVPGKPRVVLVTRRRQITPTTRVGGVGRGPALVARSRGNGNASGSVSMAQRVEVSFNLSSFPKVGEDERLILVGQSSELGRWDASEGLCFEPRGAGWTTTASLRAGDFFEFKCVVAGPHGHRWEEGENRTLAIPQGMDRPLEVNLLWAGEREHSGAGGGLHDAAGEEEDDEFDATLSKLKSTLDKIQGSFSESSEAGDEAAAQFSSDDPVPESGLSEEATPPSCDAFDAYDSLESQLSGGPSQSDSWQGREIVFMQSNDHSHDRQGLSWDTSMLAEGSCEAEIVQGDQNSPSWREKLEVVERILCRGNAEHKELLPSVVSACSIYLNWINCGSIACSEGGGHHRPCRHAESSMRMFRSLEWGLEESSRDDNGNFASVLIRRLYPLLPSFSSEFRASTPLTRIRDIAHRNDIPQDLKREIKHTIQNKLHRNAGPEDLVATEQMLERVTGEGGAYPEAFVEEFKRFTVELREFFNASSLDEQLLELQAGMGDEEKGRILAFLQAKDASSQGESESSLEDLLSLMEKASGLRQLLCGALSSGLRNDAPERAMETRQKYRLCELALESYGFTVASRALNAFSGEGRENSLQDVKLLALVLQKCMINLSLNGFLQAECSAISNELLACADLLTRESSDQQEVRLCMLRLKACLDRTKRVCDTYRDSYLGAYSDQAARLGKAFGQAIPDHSVSVFAESETRASMIFQCAKICQVLSRSVSRDYLKGDNHEWETLVAGKAFGNLVCYDTIEEHTMAQDGSDHHQNKILVVRRATGDEEVSASGDGVRGVVLMHELPHLSHLAIRARQEGVVFATCTSEEEINKLLGGLSGKYVCLEASQQRVTLVESEAAVGVERANPTDNAPPSAAGSAGAKEEKGLEITKASFLLSVGMKGSTKETCGAKAAQCGELQKLSMDASKTGIPYTVPKGVCLPFGSMELVLGMQGGDEMSRWKDGLSRLDRLLDSNSSGEELDKTCQELRGVIENLEVPTEFVEQSICTHFNPTDLLIARSSANVEDLKGMSGAGLYDSILGLDASDTPSVADGVKRVWASLYTRRAVLSRHKAGVPSQATPCMAVLIQRMVPSEYAFVLHTVDPIMDEGREGYVYAELAPGQGETLAAGTQGTPYRLRIQKETRQVEILAFANFSRSEGGGEGLVDYSKDPFTQNPQSLIELGEKLCDLGMQLEDEFGCPQDIEGALSEGGLYIVQSRPQ</sequence>
<dbReference type="GO" id="GO:2001070">
    <property type="term" value="F:starch binding"/>
    <property type="evidence" value="ECO:0007669"/>
    <property type="project" value="InterPro"/>
</dbReference>
<keyword evidence="9" id="KW-0460">Magnesium</keyword>
<dbReference type="GO" id="GO:0005524">
    <property type="term" value="F:ATP binding"/>
    <property type="evidence" value="ECO:0007669"/>
    <property type="project" value="UniProtKB-KW"/>
</dbReference>
<feature type="region of interest" description="Disordered" evidence="11">
    <location>
        <begin position="180"/>
        <end position="201"/>
    </location>
</feature>
<keyword evidence="8" id="KW-0067">ATP-binding</keyword>
<keyword evidence="14" id="KW-1185">Reference proteome</keyword>
<accession>A0A5B8MMK3</accession>
<feature type="region of interest" description="Disordered" evidence="11">
    <location>
        <begin position="876"/>
        <end position="895"/>
    </location>
</feature>
<dbReference type="InterPro" id="IPR013783">
    <property type="entry name" value="Ig-like_fold"/>
</dbReference>
<dbReference type="Gene3D" id="2.60.40.10">
    <property type="entry name" value="Immunoglobulins"/>
    <property type="match status" value="1"/>
</dbReference>
<dbReference type="InterPro" id="IPR013784">
    <property type="entry name" value="Carb-bd-like_fold"/>
</dbReference>
<dbReference type="SUPFAM" id="SSF49452">
    <property type="entry name" value="Starch-binding domain-like"/>
    <property type="match status" value="1"/>
</dbReference>
<dbReference type="GO" id="GO:0046872">
    <property type="term" value="F:metal ion binding"/>
    <property type="evidence" value="ECO:0007669"/>
    <property type="project" value="UniProtKB-KW"/>
</dbReference>
<dbReference type="Proteomes" id="UP000316726">
    <property type="component" value="Chromosome 4"/>
</dbReference>
<comment type="cofactor">
    <cofactor evidence="1">
        <name>Mg(2+)</name>
        <dbReference type="ChEBI" id="CHEBI:18420"/>
    </cofactor>
</comment>
<dbReference type="Pfam" id="PF22973">
    <property type="entry name" value="GWD1_pHisD"/>
    <property type="match status" value="1"/>
</dbReference>
<feature type="compositionally biased region" description="Low complexity" evidence="11">
    <location>
        <begin position="883"/>
        <end position="892"/>
    </location>
</feature>
<dbReference type="Pfam" id="PF01326">
    <property type="entry name" value="PPDK_N"/>
    <property type="match status" value="1"/>
</dbReference>
<dbReference type="InterPro" id="IPR002044">
    <property type="entry name" value="CBM20"/>
</dbReference>
<keyword evidence="10" id="KW-0119">Carbohydrate metabolism</keyword>
<gene>
    <name evidence="13" type="ORF">A3770_04p31100</name>
</gene>
<keyword evidence="7 13" id="KW-0418">Kinase</keyword>
<evidence type="ECO:0000259" key="12">
    <source>
        <dbReference type="PROSITE" id="PS51166"/>
    </source>
</evidence>
<dbReference type="PROSITE" id="PS51166">
    <property type="entry name" value="CBM20"/>
    <property type="match status" value="1"/>
</dbReference>
<protein>
    <submittedName>
        <fullName evidence="13">Phosphoglucan water dikinase</fullName>
    </submittedName>
</protein>
<evidence type="ECO:0000256" key="2">
    <source>
        <dbReference type="ARBA" id="ARBA00007837"/>
    </source>
</evidence>
<proteinExistence type="inferred from homology"/>
<evidence type="ECO:0000256" key="8">
    <source>
        <dbReference type="ARBA" id="ARBA00022840"/>
    </source>
</evidence>
<dbReference type="EMBL" id="CP031037">
    <property type="protein sequence ID" value="QDZ20592.1"/>
    <property type="molecule type" value="Genomic_DNA"/>
</dbReference>
<keyword evidence="5" id="KW-0479">Metal-binding</keyword>
<feature type="domain" description="CBM20" evidence="12">
    <location>
        <begin position="74"/>
        <end position="177"/>
    </location>
</feature>
<dbReference type="InterPro" id="IPR054481">
    <property type="entry name" value="GWD1_pHisD"/>
</dbReference>
<evidence type="ECO:0000256" key="5">
    <source>
        <dbReference type="ARBA" id="ARBA00022723"/>
    </source>
</evidence>
<evidence type="ECO:0000256" key="7">
    <source>
        <dbReference type="ARBA" id="ARBA00022777"/>
    </source>
</evidence>
<feature type="region of interest" description="Disordered" evidence="11">
    <location>
        <begin position="216"/>
        <end position="255"/>
    </location>
</feature>
<dbReference type="SUPFAM" id="SSF56059">
    <property type="entry name" value="Glutathione synthetase ATP-binding domain-like"/>
    <property type="match status" value="1"/>
</dbReference>
<comment type="subunit">
    <text evidence="3">Homodimer.</text>
</comment>
<evidence type="ECO:0000256" key="11">
    <source>
        <dbReference type="SAM" id="MobiDB-lite"/>
    </source>
</evidence>
<evidence type="ECO:0000256" key="4">
    <source>
        <dbReference type="ARBA" id="ARBA00022679"/>
    </source>
</evidence>
<dbReference type="SMART" id="SM01065">
    <property type="entry name" value="CBM_2"/>
    <property type="match status" value="1"/>
</dbReference>
<feature type="compositionally biased region" description="Low complexity" evidence="11">
    <location>
        <begin position="217"/>
        <end position="230"/>
    </location>
</feature>
<evidence type="ECO:0000313" key="13">
    <source>
        <dbReference type="EMBL" id="QDZ20592.1"/>
    </source>
</evidence>
<comment type="similarity">
    <text evidence="2">Belongs to the PEP-utilizing enzyme family.</text>
</comment>
<dbReference type="AlphaFoldDB" id="A0A5B8MMK3"/>
<dbReference type="STRING" id="1764295.A0A5B8MMK3"/>
<dbReference type="PANTHER" id="PTHR47453:SF1">
    <property type="entry name" value="PHOSPHOGLUCAN, WATER DIKINASE, CHLOROPLASTIC"/>
    <property type="match status" value="1"/>
</dbReference>
<dbReference type="Gene3D" id="3.30.1490.20">
    <property type="entry name" value="ATP-grasp fold, A domain"/>
    <property type="match status" value="1"/>
</dbReference>
<reference evidence="13 14" key="1">
    <citation type="submission" date="2018-07" db="EMBL/GenBank/DDBJ databases">
        <title>The complete nuclear genome of the prasinophyte Chloropicon primus (CCMP1205).</title>
        <authorList>
            <person name="Pombert J.-F."/>
            <person name="Otis C."/>
            <person name="Turmel M."/>
            <person name="Lemieux C."/>
        </authorList>
    </citation>
    <scope>NUCLEOTIDE SEQUENCE [LARGE SCALE GENOMIC DNA]</scope>
    <source>
        <strain evidence="13 14">CCMP1205</strain>
    </source>
</reference>
<dbReference type="PANTHER" id="PTHR47453">
    <property type="entry name" value="PHOSPHOGLUCAN, WATER DIKINASE, CHLOROPLASTIC"/>
    <property type="match status" value="1"/>
</dbReference>
<keyword evidence="4" id="KW-0808">Transferase</keyword>
<dbReference type="OrthoDB" id="6123450at2759"/>
<dbReference type="Pfam" id="PF00686">
    <property type="entry name" value="CBM_20"/>
    <property type="match status" value="1"/>
</dbReference>
<evidence type="ECO:0000256" key="9">
    <source>
        <dbReference type="ARBA" id="ARBA00022842"/>
    </source>
</evidence>
<evidence type="ECO:0000256" key="1">
    <source>
        <dbReference type="ARBA" id="ARBA00001946"/>
    </source>
</evidence>
<dbReference type="InterPro" id="IPR002192">
    <property type="entry name" value="PPDK_AMP/ATP-bd"/>
</dbReference>
<dbReference type="InterPro" id="IPR013815">
    <property type="entry name" value="ATP_grasp_subdomain_1"/>
</dbReference>
<organism evidence="13 14">
    <name type="scientific">Chloropicon primus</name>
    <dbReference type="NCBI Taxonomy" id="1764295"/>
    <lineage>
        <taxon>Eukaryota</taxon>
        <taxon>Viridiplantae</taxon>
        <taxon>Chlorophyta</taxon>
        <taxon>Chloropicophyceae</taxon>
        <taxon>Chloropicales</taxon>
        <taxon>Chloropicaceae</taxon>
        <taxon>Chloropicon</taxon>
    </lineage>
</organism>
<dbReference type="Gene3D" id="3.30.470.20">
    <property type="entry name" value="ATP-grasp fold, B domain"/>
    <property type="match status" value="1"/>
</dbReference>
<evidence type="ECO:0000256" key="6">
    <source>
        <dbReference type="ARBA" id="ARBA00022741"/>
    </source>
</evidence>
<dbReference type="GO" id="GO:0016301">
    <property type="term" value="F:kinase activity"/>
    <property type="evidence" value="ECO:0007669"/>
    <property type="project" value="UniProtKB-KW"/>
</dbReference>
<evidence type="ECO:0000256" key="10">
    <source>
        <dbReference type="ARBA" id="ARBA00023277"/>
    </source>
</evidence>
<name>A0A5B8MMK3_9CHLO</name>
<keyword evidence="6" id="KW-0547">Nucleotide-binding</keyword>
<evidence type="ECO:0000256" key="3">
    <source>
        <dbReference type="ARBA" id="ARBA00011738"/>
    </source>
</evidence>
<evidence type="ECO:0000313" key="14">
    <source>
        <dbReference type="Proteomes" id="UP000316726"/>
    </source>
</evidence>